<accession>A0ACB8BHY6</accession>
<dbReference type="Proteomes" id="UP000790709">
    <property type="component" value="Unassembled WGS sequence"/>
</dbReference>
<proteinExistence type="predicted"/>
<gene>
    <name evidence="1" type="ORF">BV22DRAFT_1011179</name>
</gene>
<dbReference type="EMBL" id="MU266401">
    <property type="protein sequence ID" value="KAH7925476.1"/>
    <property type="molecule type" value="Genomic_DNA"/>
</dbReference>
<evidence type="ECO:0000313" key="1">
    <source>
        <dbReference type="EMBL" id="KAH7925476.1"/>
    </source>
</evidence>
<evidence type="ECO:0000313" key="2">
    <source>
        <dbReference type="Proteomes" id="UP000790709"/>
    </source>
</evidence>
<protein>
    <submittedName>
        <fullName evidence="1">Uncharacterized protein</fullName>
    </submittedName>
</protein>
<sequence>MWRPATREVSGTNDVPLGTRRRFGPAPAEEVAPPQLAQPSPSAYPRQAPQEQDGGRRGRDDSPVDVNVDNGPRKRRSRWGDAKTEIPGLPTAISAAGVSQAQLDNYAIHLRLEEINRKLRLNDFVPPERERSPSPPPTYDGHGRRTNTREVRYRKKLEDERIRLVDRAMKNDPNFRPPVEYHQQKRSQRPSDKVYIPVKEFPEINFFGLLVGPRGNSLKKMERESGAKISIRGKGSVKEGKARPDQFADDAEEDLHCLILAETEEKVAACVKMINKVIETAASTPEGQNDHKRNQLRELAALNGTLRDDENQICQNCGGLGHRKYDCPEQRNFTANIICRVCGSAGHMARDCTVNRDPNAVALGGPSPPMNKGGFDSEYASLMAELGEGGRGSAGDSGRGPWGGGGAGHDITAGGSNIPPWRRPEVWQSNNNQQQQQNTGYRPPQQGYGGYAGAPGQYGASQWGAQAGYPQGSYGQQPDYSASYAQYYQQQYAQQQTATPAN</sequence>
<comment type="caution">
    <text evidence="1">The sequence shown here is derived from an EMBL/GenBank/DDBJ whole genome shotgun (WGS) entry which is preliminary data.</text>
</comment>
<organism evidence="1 2">
    <name type="scientific">Leucogyrophana mollusca</name>
    <dbReference type="NCBI Taxonomy" id="85980"/>
    <lineage>
        <taxon>Eukaryota</taxon>
        <taxon>Fungi</taxon>
        <taxon>Dikarya</taxon>
        <taxon>Basidiomycota</taxon>
        <taxon>Agaricomycotina</taxon>
        <taxon>Agaricomycetes</taxon>
        <taxon>Agaricomycetidae</taxon>
        <taxon>Boletales</taxon>
        <taxon>Boletales incertae sedis</taxon>
        <taxon>Leucogyrophana</taxon>
    </lineage>
</organism>
<name>A0ACB8BHY6_9AGAM</name>
<reference evidence="1" key="1">
    <citation type="journal article" date="2021" name="New Phytol.">
        <title>Evolutionary innovations through gain and loss of genes in the ectomycorrhizal Boletales.</title>
        <authorList>
            <person name="Wu G."/>
            <person name="Miyauchi S."/>
            <person name="Morin E."/>
            <person name="Kuo A."/>
            <person name="Drula E."/>
            <person name="Varga T."/>
            <person name="Kohler A."/>
            <person name="Feng B."/>
            <person name="Cao Y."/>
            <person name="Lipzen A."/>
            <person name="Daum C."/>
            <person name="Hundley H."/>
            <person name="Pangilinan J."/>
            <person name="Johnson J."/>
            <person name="Barry K."/>
            <person name="LaButti K."/>
            <person name="Ng V."/>
            <person name="Ahrendt S."/>
            <person name="Min B."/>
            <person name="Choi I.G."/>
            <person name="Park H."/>
            <person name="Plett J.M."/>
            <person name="Magnuson J."/>
            <person name="Spatafora J.W."/>
            <person name="Nagy L.G."/>
            <person name="Henrissat B."/>
            <person name="Grigoriev I.V."/>
            <person name="Yang Z.L."/>
            <person name="Xu J."/>
            <person name="Martin F.M."/>
        </authorList>
    </citation>
    <scope>NUCLEOTIDE SEQUENCE</scope>
    <source>
        <strain evidence="1">KUC20120723A-06</strain>
    </source>
</reference>
<keyword evidence="2" id="KW-1185">Reference proteome</keyword>